<feature type="transmembrane region" description="Helical" evidence="1">
    <location>
        <begin position="157"/>
        <end position="175"/>
    </location>
</feature>
<reference evidence="2 3" key="1">
    <citation type="journal article" date="2014" name="Antonie Van Leeuwenhoek">
        <title>Hyphomonas beringensis sp. nov. and Hyphomonas chukchiensis sp. nov., isolated from surface seawater of the Bering Sea and Chukchi Sea.</title>
        <authorList>
            <person name="Li C."/>
            <person name="Lai Q."/>
            <person name="Li G."/>
            <person name="Dong C."/>
            <person name="Wang J."/>
            <person name="Liao Y."/>
            <person name="Shao Z."/>
        </authorList>
    </citation>
    <scope>NUCLEOTIDE SEQUENCE [LARGE SCALE GENOMIC DNA]</scope>
    <source>
        <strain evidence="2 3">BH-BN04-4</strain>
    </source>
</reference>
<feature type="transmembrane region" description="Helical" evidence="1">
    <location>
        <begin position="127"/>
        <end position="145"/>
    </location>
</feature>
<keyword evidence="3" id="KW-1185">Reference proteome</keyword>
<feature type="transmembrane region" description="Helical" evidence="1">
    <location>
        <begin position="99"/>
        <end position="121"/>
    </location>
</feature>
<keyword evidence="1" id="KW-1133">Transmembrane helix</keyword>
<dbReference type="RefSeq" id="WP_034740391.1">
    <property type="nucleotide sequence ID" value="NZ_AWFG01000030.1"/>
</dbReference>
<feature type="transmembrane region" description="Helical" evidence="1">
    <location>
        <begin position="30"/>
        <end position="48"/>
    </location>
</feature>
<sequence length="209" mass="21811">MSHSSLTDDLSYLRDMAEAGQNAPLLGGRFLSWWGGLTTLAYLGHFAIAEGMFGLQPIAFAWMWSAYGVLGFGGFKLLQFTFPPSKPGAASTGNRVSSLVWMGAGMTLFAFFAGAILRAFADTSASAGDGFLWSVPVVLAVYGLSQLTSGLISGSRVLTLAGWGAIASVAAAVFLTGTNMVWLLGALVAGLTVFLPGMLLLRGEPSETI</sequence>
<proteinExistence type="predicted"/>
<feature type="transmembrane region" description="Helical" evidence="1">
    <location>
        <begin position="60"/>
        <end position="78"/>
    </location>
</feature>
<keyword evidence="1" id="KW-0472">Membrane</keyword>
<evidence type="ECO:0000256" key="1">
    <source>
        <dbReference type="SAM" id="Phobius"/>
    </source>
</evidence>
<organism evidence="2 3">
    <name type="scientific">Hyphomonas chukchiensis</name>
    <dbReference type="NCBI Taxonomy" id="1280947"/>
    <lineage>
        <taxon>Bacteria</taxon>
        <taxon>Pseudomonadati</taxon>
        <taxon>Pseudomonadota</taxon>
        <taxon>Alphaproteobacteria</taxon>
        <taxon>Hyphomonadales</taxon>
        <taxon>Hyphomonadaceae</taxon>
        <taxon>Hyphomonas</taxon>
    </lineage>
</organism>
<dbReference type="AlphaFoldDB" id="A0A062UJ23"/>
<dbReference type="PATRIC" id="fig|1280947.3.peg.2329"/>
<feature type="transmembrane region" description="Helical" evidence="1">
    <location>
        <begin position="181"/>
        <end position="201"/>
    </location>
</feature>
<evidence type="ECO:0000313" key="2">
    <source>
        <dbReference type="EMBL" id="KCZ57678.1"/>
    </source>
</evidence>
<protein>
    <submittedName>
        <fullName evidence="2">Uncharacterized protein</fullName>
    </submittedName>
</protein>
<dbReference type="eggNOG" id="ENOG50334V8">
    <property type="taxonomic scope" value="Bacteria"/>
</dbReference>
<dbReference type="STRING" id="1280947.HY30_05730"/>
<accession>A0A062UJ23</accession>
<dbReference type="EMBL" id="AWFG01000030">
    <property type="protein sequence ID" value="KCZ57678.1"/>
    <property type="molecule type" value="Genomic_DNA"/>
</dbReference>
<gene>
    <name evidence="2" type="ORF">HY30_05730</name>
</gene>
<name>A0A062UJ23_9PROT</name>
<dbReference type="Proteomes" id="UP000027190">
    <property type="component" value="Unassembled WGS sequence"/>
</dbReference>
<evidence type="ECO:0000313" key="3">
    <source>
        <dbReference type="Proteomes" id="UP000027190"/>
    </source>
</evidence>
<keyword evidence="1" id="KW-0812">Transmembrane</keyword>
<comment type="caution">
    <text evidence="2">The sequence shown here is derived from an EMBL/GenBank/DDBJ whole genome shotgun (WGS) entry which is preliminary data.</text>
</comment>
<dbReference type="OrthoDB" id="7618329at2"/>